<proteinExistence type="predicted"/>
<gene>
    <name evidence="3" type="primary">LOC106013559</name>
</gene>
<dbReference type="RefSeq" id="XP_012945079.1">
    <property type="nucleotide sequence ID" value="XM_013089625.2"/>
</dbReference>
<keyword evidence="2" id="KW-1185">Reference proteome</keyword>
<feature type="domain" description="Intermembrane lipid transfer protein VPS13-like C-terminal" evidence="1">
    <location>
        <begin position="23"/>
        <end position="134"/>
    </location>
</feature>
<accession>A0ABM1ACH2</accession>
<dbReference type="PANTHER" id="PTHR16166">
    <property type="entry name" value="VACUOLAR PROTEIN SORTING-ASSOCIATED PROTEIN VPS13"/>
    <property type="match status" value="1"/>
</dbReference>
<dbReference type="PANTHER" id="PTHR16166:SF146">
    <property type="entry name" value="VACUOLAR PROTEIN SORTING-ASSOCIATED PROTEIN 13A-LIKE ISOFORM X1"/>
    <property type="match status" value="1"/>
</dbReference>
<dbReference type="GeneID" id="106013559"/>
<evidence type="ECO:0000313" key="2">
    <source>
        <dbReference type="Proteomes" id="UP000694888"/>
    </source>
</evidence>
<evidence type="ECO:0000313" key="3">
    <source>
        <dbReference type="RefSeq" id="XP_012945079.1"/>
    </source>
</evidence>
<sequence>MVSMAFDGIRRAAEMEGGVIARVRLPRYINPRAGLRSYSPHHAAGQRLLLSVMKGELGRSDMYWAHAPVSREEKANVVLITDKHILVLEKCRLWGGWDVDWKVTVESLLGVPAIVEGNKLIFKIKEDESSLNLFSSGEREIQSTETDILEWLQRQVERVIKYTEQ</sequence>
<reference evidence="3" key="1">
    <citation type="submission" date="2025-08" db="UniProtKB">
        <authorList>
            <consortium name="RefSeq"/>
        </authorList>
    </citation>
    <scope>IDENTIFICATION</scope>
</reference>
<organism evidence="2 3">
    <name type="scientific">Aplysia californica</name>
    <name type="common">California sea hare</name>
    <dbReference type="NCBI Taxonomy" id="6500"/>
    <lineage>
        <taxon>Eukaryota</taxon>
        <taxon>Metazoa</taxon>
        <taxon>Spiralia</taxon>
        <taxon>Lophotrochozoa</taxon>
        <taxon>Mollusca</taxon>
        <taxon>Gastropoda</taxon>
        <taxon>Heterobranchia</taxon>
        <taxon>Euthyneura</taxon>
        <taxon>Tectipleura</taxon>
        <taxon>Aplysiida</taxon>
        <taxon>Aplysioidea</taxon>
        <taxon>Aplysiidae</taxon>
        <taxon>Aplysia</taxon>
    </lineage>
</organism>
<dbReference type="Pfam" id="PF25037">
    <property type="entry name" value="VPS13_C"/>
    <property type="match status" value="1"/>
</dbReference>
<dbReference type="Proteomes" id="UP000694888">
    <property type="component" value="Unplaced"/>
</dbReference>
<dbReference type="InterPro" id="IPR026847">
    <property type="entry name" value="VPS13"/>
</dbReference>
<name>A0ABM1ACH2_APLCA</name>
<evidence type="ECO:0000259" key="1">
    <source>
        <dbReference type="Pfam" id="PF25037"/>
    </source>
</evidence>
<protein>
    <submittedName>
        <fullName evidence="3">Uncharacterized protein LOC106013559</fullName>
    </submittedName>
</protein>
<dbReference type="InterPro" id="IPR056748">
    <property type="entry name" value="VPS13-like_C"/>
</dbReference>